<dbReference type="InterPro" id="IPR018647">
    <property type="entry name" value="SLFN_3-like_DNA/RNA_helicase"/>
</dbReference>
<feature type="domain" description="Schlafen group 3-like DNA/RNA helicase" evidence="1">
    <location>
        <begin position="210"/>
        <end position="387"/>
    </location>
</feature>
<reference evidence="2 3" key="1">
    <citation type="submission" date="2014-12" db="EMBL/GenBank/DDBJ databases">
        <title>Genomes of Geoalkalibacter ferrihydriticus and Geoalkalibacter subterraneus, two haloalkaliphilic metal-reducing members of the Geobacteraceae.</title>
        <authorList>
            <person name="Badalamenti J.P."/>
            <person name="Torres C.I."/>
            <person name="Krajmalnik-Brown R."/>
            <person name="Bond D.R."/>
        </authorList>
    </citation>
    <scope>NUCLEOTIDE SEQUENCE [LARGE SCALE GENOMIC DNA]</scope>
    <source>
        <strain evidence="2 3">DSM 17813</strain>
    </source>
</reference>
<dbReference type="InterPro" id="IPR027417">
    <property type="entry name" value="P-loop_NTPase"/>
</dbReference>
<dbReference type="EMBL" id="JWJD01000002">
    <property type="protein sequence ID" value="KIH76736.1"/>
    <property type="molecule type" value="Genomic_DNA"/>
</dbReference>
<dbReference type="AlphaFoldDB" id="A0A0C2HIB7"/>
<comment type="caution">
    <text evidence="2">The sequence shown here is derived from an EMBL/GenBank/DDBJ whole genome shotgun (WGS) entry which is preliminary data.</text>
</comment>
<dbReference type="Pfam" id="PF09848">
    <property type="entry name" value="SLFN-g3_helicase"/>
    <property type="match status" value="1"/>
</dbReference>
<dbReference type="Proteomes" id="UP000035068">
    <property type="component" value="Unassembled WGS sequence"/>
</dbReference>
<accession>A0A0C2HIB7</accession>
<dbReference type="SUPFAM" id="SSF52540">
    <property type="entry name" value="P-loop containing nucleoside triphosphate hydrolases"/>
    <property type="match status" value="1"/>
</dbReference>
<evidence type="ECO:0000313" key="3">
    <source>
        <dbReference type="Proteomes" id="UP000035068"/>
    </source>
</evidence>
<evidence type="ECO:0000259" key="1">
    <source>
        <dbReference type="Pfam" id="PF09848"/>
    </source>
</evidence>
<sequence>MKKINILSLIQAHKSLPREIYNNFKKYHGIDIKDKEVEDLRCLVEKLYETTENRDIFDNFYLGYKIPQISKEFDLLRITNSCAINIELKLKSTEEQVQRQLHKNNFYLSHIGIKVLLFTYITEENALYALYENDKIKKVEFSYLEAHLKDQNDQNFSEIESLFDPSSYLVSPFNSTKKFMNNEYFLTNHQEELKNNILNTIKVSTGTEFISVTGSAGTGKTLLVYDIAKVTIESSKKTLLIHCGNLNNGQDKLKTDYSWNIIPIKSINSIYLLAYDVIIIDEAQRIRLDQLQEIVKKAKVHKFKCIFSYDKNQTLANWEQSNAVEEYIKNLPCIKNYGLTDKIRTNKEIASFIKTLFNNRKNLEIKSKDNIYINYFDNNDDAKSLLECLRENKWEIIRFTPSQYNKEHHEIYFESFCKSSHGVIGQEFDKVAIVIDKFFSYNEDGSLYYKSETYYNAVKMLFQNITRTRKKLNIVIISNKCVLDRCLSVLKN</sequence>
<gene>
    <name evidence="2" type="ORF">GFER_06250</name>
</gene>
<name>A0A0C2HIB7_9BACT</name>
<protein>
    <recommendedName>
        <fullName evidence="1">Schlafen group 3-like DNA/RNA helicase domain-containing protein</fullName>
    </recommendedName>
</protein>
<dbReference type="RefSeq" id="WP_040097629.1">
    <property type="nucleotide sequence ID" value="NZ_JWJD01000002.1"/>
</dbReference>
<evidence type="ECO:0000313" key="2">
    <source>
        <dbReference type="EMBL" id="KIH76736.1"/>
    </source>
</evidence>
<proteinExistence type="predicted"/>
<keyword evidence="3" id="KW-1185">Reference proteome</keyword>
<dbReference type="Gene3D" id="3.40.50.300">
    <property type="entry name" value="P-loop containing nucleotide triphosphate hydrolases"/>
    <property type="match status" value="1"/>
</dbReference>
<organism evidence="2 3">
    <name type="scientific">Geoalkalibacter ferrihydriticus DSM 17813</name>
    <dbReference type="NCBI Taxonomy" id="1121915"/>
    <lineage>
        <taxon>Bacteria</taxon>
        <taxon>Pseudomonadati</taxon>
        <taxon>Thermodesulfobacteriota</taxon>
        <taxon>Desulfuromonadia</taxon>
        <taxon>Desulfuromonadales</taxon>
        <taxon>Geoalkalibacteraceae</taxon>
        <taxon>Geoalkalibacter</taxon>
    </lineage>
</organism>